<comment type="caution">
    <text evidence="2">The sequence shown here is derived from an EMBL/GenBank/DDBJ whole genome shotgun (WGS) entry which is preliminary data.</text>
</comment>
<reference evidence="2" key="1">
    <citation type="journal article" date="2014" name="Front. Microbiol.">
        <title>High frequency of phylogenetically diverse reductive dehalogenase-homologous genes in deep subseafloor sedimentary metagenomes.</title>
        <authorList>
            <person name="Kawai M."/>
            <person name="Futagami T."/>
            <person name="Toyoda A."/>
            <person name="Takaki Y."/>
            <person name="Nishi S."/>
            <person name="Hori S."/>
            <person name="Arai W."/>
            <person name="Tsubouchi T."/>
            <person name="Morono Y."/>
            <person name="Uchiyama I."/>
            <person name="Ito T."/>
            <person name="Fujiyama A."/>
            <person name="Inagaki F."/>
            <person name="Takami H."/>
        </authorList>
    </citation>
    <scope>NUCLEOTIDE SEQUENCE</scope>
    <source>
        <strain evidence="2">Expedition CK06-06</strain>
    </source>
</reference>
<feature type="non-terminal residue" evidence="2">
    <location>
        <position position="1"/>
    </location>
</feature>
<dbReference type="AlphaFoldDB" id="X1HHS0"/>
<feature type="transmembrane region" description="Helical" evidence="1">
    <location>
        <begin position="23"/>
        <end position="47"/>
    </location>
</feature>
<organism evidence="2">
    <name type="scientific">marine sediment metagenome</name>
    <dbReference type="NCBI Taxonomy" id="412755"/>
    <lineage>
        <taxon>unclassified sequences</taxon>
        <taxon>metagenomes</taxon>
        <taxon>ecological metagenomes</taxon>
    </lineage>
</organism>
<evidence type="ECO:0000313" key="2">
    <source>
        <dbReference type="EMBL" id="GAH44858.1"/>
    </source>
</evidence>
<gene>
    <name evidence="2" type="ORF">S03H2_14584</name>
</gene>
<keyword evidence="1" id="KW-0812">Transmembrane</keyword>
<keyword evidence="1" id="KW-0472">Membrane</keyword>
<evidence type="ECO:0000256" key="1">
    <source>
        <dbReference type="SAM" id="Phobius"/>
    </source>
</evidence>
<feature type="transmembrane region" description="Helical" evidence="1">
    <location>
        <begin position="90"/>
        <end position="111"/>
    </location>
</feature>
<dbReference type="Pfam" id="PF06197">
    <property type="entry name" value="DUF998"/>
    <property type="match status" value="1"/>
</dbReference>
<proteinExistence type="predicted"/>
<name>X1HHS0_9ZZZZ</name>
<protein>
    <recommendedName>
        <fullName evidence="3">DUF998 domain-containing protein</fullName>
    </recommendedName>
</protein>
<sequence>LLYPNYDMTKIAISFLGDGYGGLIYRVGLILTGVISIPFCLFMGRYFNKEDTIEPLRKLAVIGSIIYCVSLIFIGYFWGSNVVVSFIHGLSAFLCWVDGLIFLSLISVLMLKDVRFPKSIAFSKA</sequence>
<dbReference type="InterPro" id="IPR009339">
    <property type="entry name" value="DUF998"/>
</dbReference>
<keyword evidence="1" id="KW-1133">Transmembrane helix</keyword>
<evidence type="ECO:0008006" key="3">
    <source>
        <dbReference type="Google" id="ProtNLM"/>
    </source>
</evidence>
<dbReference type="EMBL" id="BARU01007404">
    <property type="protein sequence ID" value="GAH44858.1"/>
    <property type="molecule type" value="Genomic_DNA"/>
</dbReference>
<accession>X1HHS0</accession>
<feature type="transmembrane region" description="Helical" evidence="1">
    <location>
        <begin position="59"/>
        <end position="78"/>
    </location>
</feature>